<dbReference type="GO" id="GO:0008270">
    <property type="term" value="F:zinc ion binding"/>
    <property type="evidence" value="ECO:0007669"/>
    <property type="project" value="TreeGrafter"/>
</dbReference>
<gene>
    <name evidence="5" type="ORF">MSPICULIGERA_LOCUS23615</name>
    <name evidence="4" type="ORF">MSPICULIGERA_LOCUS6010</name>
</gene>
<evidence type="ECO:0000256" key="3">
    <source>
        <dbReference type="ARBA" id="ARBA00022927"/>
    </source>
</evidence>
<dbReference type="FunFam" id="2.170.150.10:FF:000005">
    <property type="entry name" value="Guanine nucleotide exchange factor MSS4"/>
    <property type="match status" value="1"/>
</dbReference>
<protein>
    <recommendedName>
        <fullName evidence="7">Mss4 protein</fullName>
    </recommendedName>
</protein>
<dbReference type="AlphaFoldDB" id="A0AA36DG03"/>
<feature type="non-terminal residue" evidence="5">
    <location>
        <position position="144"/>
    </location>
</feature>
<dbReference type="GO" id="GO:0005829">
    <property type="term" value="C:cytosol"/>
    <property type="evidence" value="ECO:0007669"/>
    <property type="project" value="TreeGrafter"/>
</dbReference>
<dbReference type="PANTHER" id="PTHR13276:SF3">
    <property type="entry name" value="MSS4-LIKE PROTEIN"/>
    <property type="match status" value="1"/>
</dbReference>
<dbReference type="InterPro" id="IPR011323">
    <property type="entry name" value="Mss4/transl-control_tumour"/>
</dbReference>
<evidence type="ECO:0000313" key="5">
    <source>
        <dbReference type="EMBL" id="CAJ0585601.1"/>
    </source>
</evidence>
<evidence type="ECO:0008006" key="7">
    <source>
        <dbReference type="Google" id="ProtNLM"/>
    </source>
</evidence>
<dbReference type="InterPro" id="IPR007515">
    <property type="entry name" value="Mss4"/>
</dbReference>
<dbReference type="GO" id="GO:0015031">
    <property type="term" value="P:protein transport"/>
    <property type="evidence" value="ECO:0007669"/>
    <property type="project" value="UniProtKB-KW"/>
</dbReference>
<organism evidence="5 6">
    <name type="scientific">Mesorhabditis spiculigera</name>
    <dbReference type="NCBI Taxonomy" id="96644"/>
    <lineage>
        <taxon>Eukaryota</taxon>
        <taxon>Metazoa</taxon>
        <taxon>Ecdysozoa</taxon>
        <taxon>Nematoda</taxon>
        <taxon>Chromadorea</taxon>
        <taxon>Rhabditida</taxon>
        <taxon>Rhabditina</taxon>
        <taxon>Rhabditomorpha</taxon>
        <taxon>Rhabditoidea</taxon>
        <taxon>Rhabditidae</taxon>
        <taxon>Mesorhabditinae</taxon>
        <taxon>Mesorhabditis</taxon>
    </lineage>
</organism>
<dbReference type="Gene3D" id="2.170.150.10">
    <property type="entry name" value="Metal Binding Protein, Guanine Nucleotide Exchange Factor, Chain A"/>
    <property type="match status" value="1"/>
</dbReference>
<name>A0AA36DG03_9BILA</name>
<proteinExistence type="predicted"/>
<dbReference type="InterPro" id="IPR011057">
    <property type="entry name" value="Mss4-like_sf"/>
</dbReference>
<dbReference type="GO" id="GO:0016020">
    <property type="term" value="C:membrane"/>
    <property type="evidence" value="ECO:0007669"/>
    <property type="project" value="TreeGrafter"/>
</dbReference>
<dbReference type="EMBL" id="CATQJA010001493">
    <property type="protein sequence ID" value="CAJ0567458.1"/>
    <property type="molecule type" value="Genomic_DNA"/>
</dbReference>
<dbReference type="Proteomes" id="UP001177023">
    <property type="component" value="Unassembled WGS sequence"/>
</dbReference>
<dbReference type="PANTHER" id="PTHR13276">
    <property type="entry name" value="GUANINE NUCLEOTIDE EXCHANGE FACTOR MSS4"/>
    <property type="match status" value="1"/>
</dbReference>
<dbReference type="GO" id="GO:0006892">
    <property type="term" value="P:post-Golgi vesicle-mediated transport"/>
    <property type="evidence" value="ECO:0007669"/>
    <property type="project" value="TreeGrafter"/>
</dbReference>
<keyword evidence="3" id="KW-0653">Protein transport</keyword>
<dbReference type="EMBL" id="CATQJA010002706">
    <property type="protein sequence ID" value="CAJ0585601.1"/>
    <property type="molecule type" value="Genomic_DNA"/>
</dbReference>
<sequence length="144" mass="16699">MFLNAPRILNAKASGKCEKINRDGLLNTTEKNYQQIVCRRCHSIVFPVNAVIYVEKFPVKLPVMSHQGKGKVPLEEISWWWYTHDDLDFDTVGWQTINGKKIQVLMCGDCEFGPFGFRTDDNKHFYVAVERMHYLEPEEASSNK</sequence>
<reference evidence="5" key="1">
    <citation type="submission" date="2023-06" db="EMBL/GenBank/DDBJ databases">
        <authorList>
            <person name="Delattre M."/>
        </authorList>
    </citation>
    <scope>NUCLEOTIDE SEQUENCE</scope>
    <source>
        <strain evidence="5">AF72</strain>
    </source>
</reference>
<evidence type="ECO:0000256" key="1">
    <source>
        <dbReference type="ARBA" id="ARBA00022448"/>
    </source>
</evidence>
<keyword evidence="2" id="KW-0344">Guanine-nucleotide releasing factor</keyword>
<comment type="caution">
    <text evidence="5">The sequence shown here is derived from an EMBL/GenBank/DDBJ whole genome shotgun (WGS) entry which is preliminary data.</text>
</comment>
<dbReference type="PROSITE" id="PS51796">
    <property type="entry name" value="MSS4"/>
    <property type="match status" value="1"/>
</dbReference>
<evidence type="ECO:0000313" key="6">
    <source>
        <dbReference type="Proteomes" id="UP001177023"/>
    </source>
</evidence>
<dbReference type="GO" id="GO:0005085">
    <property type="term" value="F:guanyl-nucleotide exchange factor activity"/>
    <property type="evidence" value="ECO:0007669"/>
    <property type="project" value="UniProtKB-KW"/>
</dbReference>
<evidence type="ECO:0000313" key="4">
    <source>
        <dbReference type="EMBL" id="CAJ0567458.1"/>
    </source>
</evidence>
<evidence type="ECO:0000256" key="2">
    <source>
        <dbReference type="ARBA" id="ARBA00022658"/>
    </source>
</evidence>
<keyword evidence="6" id="KW-1185">Reference proteome</keyword>
<dbReference type="GO" id="GO:0007264">
    <property type="term" value="P:small GTPase-mediated signal transduction"/>
    <property type="evidence" value="ECO:0007669"/>
    <property type="project" value="InterPro"/>
</dbReference>
<dbReference type="SUPFAM" id="SSF51316">
    <property type="entry name" value="Mss4-like"/>
    <property type="match status" value="1"/>
</dbReference>
<dbReference type="Pfam" id="PF04421">
    <property type="entry name" value="Mss4"/>
    <property type="match status" value="1"/>
</dbReference>
<keyword evidence="1" id="KW-0813">Transport</keyword>
<accession>A0AA36DG03</accession>